<dbReference type="Proteomes" id="UP000282311">
    <property type="component" value="Unassembled WGS sequence"/>
</dbReference>
<accession>A0A3B0CJ85</accession>
<proteinExistence type="predicted"/>
<keyword evidence="1" id="KW-1133">Transmembrane helix</keyword>
<dbReference type="RefSeq" id="WP_120747633.1">
    <property type="nucleotide sequence ID" value="NZ_RBAH01000008.1"/>
</dbReference>
<comment type="caution">
    <text evidence="2">The sequence shown here is derived from an EMBL/GenBank/DDBJ whole genome shotgun (WGS) entry which is preliminary data.</text>
</comment>
<feature type="transmembrane region" description="Helical" evidence="1">
    <location>
        <begin position="95"/>
        <end position="113"/>
    </location>
</feature>
<dbReference type="OrthoDB" id="165966at2"/>
<dbReference type="Pfam" id="PF19728">
    <property type="entry name" value="DUF6220"/>
    <property type="match status" value="1"/>
</dbReference>
<reference evidence="2 3" key="1">
    <citation type="journal article" date="2007" name="Int. J. Syst. Evol. Microbiol.">
        <title>Paenibacillus ginsengarvi sp. nov., isolated from soil from ginseng cultivation.</title>
        <authorList>
            <person name="Yoon M.H."/>
            <person name="Ten L.N."/>
            <person name="Im W.T."/>
        </authorList>
    </citation>
    <scope>NUCLEOTIDE SEQUENCE [LARGE SCALE GENOMIC DNA]</scope>
    <source>
        <strain evidence="2 3">KCTC 13059</strain>
    </source>
</reference>
<gene>
    <name evidence="2" type="ORF">D7M11_12855</name>
</gene>
<name>A0A3B0CJ85_9BACL</name>
<organism evidence="2 3">
    <name type="scientific">Paenibacillus ginsengarvi</name>
    <dbReference type="NCBI Taxonomy" id="400777"/>
    <lineage>
        <taxon>Bacteria</taxon>
        <taxon>Bacillati</taxon>
        <taxon>Bacillota</taxon>
        <taxon>Bacilli</taxon>
        <taxon>Bacillales</taxon>
        <taxon>Paenibacillaceae</taxon>
        <taxon>Paenibacillus</taxon>
    </lineage>
</organism>
<sequence>MNAGRFAYRILARVFLACIVIQIVLAGMALFGEPSGWKTHASFVNWFAWVPLAMFLLTFAGGIKGLDRYLSLALLLLVILQFMTVHLFASVIAIAALHPLLAVLLFWGSVTAVRKQQPTRGAKREREITI</sequence>
<keyword evidence="1" id="KW-0812">Transmembrane</keyword>
<dbReference type="AlphaFoldDB" id="A0A3B0CJ85"/>
<evidence type="ECO:0000313" key="3">
    <source>
        <dbReference type="Proteomes" id="UP000282311"/>
    </source>
</evidence>
<dbReference type="InterPro" id="IPR046192">
    <property type="entry name" value="DUF6220"/>
</dbReference>
<feature type="transmembrane region" description="Helical" evidence="1">
    <location>
        <begin position="12"/>
        <end position="31"/>
    </location>
</feature>
<feature type="transmembrane region" description="Helical" evidence="1">
    <location>
        <begin position="69"/>
        <end position="89"/>
    </location>
</feature>
<dbReference type="EMBL" id="RBAH01000008">
    <property type="protein sequence ID" value="RKN84377.1"/>
    <property type="molecule type" value="Genomic_DNA"/>
</dbReference>
<keyword evidence="3" id="KW-1185">Reference proteome</keyword>
<feature type="transmembrane region" description="Helical" evidence="1">
    <location>
        <begin position="43"/>
        <end position="62"/>
    </location>
</feature>
<protein>
    <submittedName>
        <fullName evidence="2">Uncharacterized protein</fullName>
    </submittedName>
</protein>
<keyword evidence="1" id="KW-0472">Membrane</keyword>
<evidence type="ECO:0000313" key="2">
    <source>
        <dbReference type="EMBL" id="RKN84377.1"/>
    </source>
</evidence>
<evidence type="ECO:0000256" key="1">
    <source>
        <dbReference type="SAM" id="Phobius"/>
    </source>
</evidence>